<gene>
    <name evidence="2" type="primary">RvY_06223-1</name>
    <name evidence="2" type="synonym">RvY_06223.1</name>
    <name evidence="2" type="ORF">RvY_06223</name>
</gene>
<evidence type="ECO:0000256" key="1">
    <source>
        <dbReference type="SAM" id="MobiDB-lite"/>
    </source>
</evidence>
<evidence type="ECO:0000313" key="3">
    <source>
        <dbReference type="Proteomes" id="UP000186922"/>
    </source>
</evidence>
<feature type="region of interest" description="Disordered" evidence="1">
    <location>
        <begin position="1"/>
        <end position="68"/>
    </location>
</feature>
<dbReference type="Proteomes" id="UP000186922">
    <property type="component" value="Unassembled WGS sequence"/>
</dbReference>
<sequence length="112" mass="12757">MKKNEKGKNNSDHVLTKLKSMWGERMERDSPTGRTISDGAAQIKCQHKHDGSRIERKPRNDGEGGKVLKHDQYENPQEVQQLKVQQPALQKNTIAAWHPVSVNRERCSSCVL</sequence>
<feature type="compositionally biased region" description="Basic and acidic residues" evidence="1">
    <location>
        <begin position="48"/>
        <end position="68"/>
    </location>
</feature>
<dbReference type="AlphaFoldDB" id="A0A1D1V3A4"/>
<evidence type="ECO:0000313" key="2">
    <source>
        <dbReference type="EMBL" id="GAU94452.1"/>
    </source>
</evidence>
<protein>
    <submittedName>
        <fullName evidence="2">Uncharacterized protein</fullName>
    </submittedName>
</protein>
<dbReference type="EMBL" id="BDGG01000002">
    <property type="protein sequence ID" value="GAU94452.1"/>
    <property type="molecule type" value="Genomic_DNA"/>
</dbReference>
<comment type="caution">
    <text evidence="2">The sequence shown here is derived from an EMBL/GenBank/DDBJ whole genome shotgun (WGS) entry which is preliminary data.</text>
</comment>
<keyword evidence="3" id="KW-1185">Reference proteome</keyword>
<reference evidence="2 3" key="1">
    <citation type="journal article" date="2016" name="Nat. Commun.">
        <title>Extremotolerant tardigrade genome and improved radiotolerance of human cultured cells by tardigrade-unique protein.</title>
        <authorList>
            <person name="Hashimoto T."/>
            <person name="Horikawa D.D."/>
            <person name="Saito Y."/>
            <person name="Kuwahara H."/>
            <person name="Kozuka-Hata H."/>
            <person name="Shin-I T."/>
            <person name="Minakuchi Y."/>
            <person name="Ohishi K."/>
            <person name="Motoyama A."/>
            <person name="Aizu T."/>
            <person name="Enomoto A."/>
            <person name="Kondo K."/>
            <person name="Tanaka S."/>
            <person name="Hara Y."/>
            <person name="Koshikawa S."/>
            <person name="Sagara H."/>
            <person name="Miura T."/>
            <person name="Yokobori S."/>
            <person name="Miyagawa K."/>
            <person name="Suzuki Y."/>
            <person name="Kubo T."/>
            <person name="Oyama M."/>
            <person name="Kohara Y."/>
            <person name="Fujiyama A."/>
            <person name="Arakawa K."/>
            <person name="Katayama T."/>
            <person name="Toyoda A."/>
            <person name="Kunieda T."/>
        </authorList>
    </citation>
    <scope>NUCLEOTIDE SEQUENCE [LARGE SCALE GENOMIC DNA]</scope>
    <source>
        <strain evidence="2 3">YOKOZUNA-1</strain>
    </source>
</reference>
<organism evidence="2 3">
    <name type="scientific">Ramazzottius varieornatus</name>
    <name type="common">Water bear</name>
    <name type="synonym">Tardigrade</name>
    <dbReference type="NCBI Taxonomy" id="947166"/>
    <lineage>
        <taxon>Eukaryota</taxon>
        <taxon>Metazoa</taxon>
        <taxon>Ecdysozoa</taxon>
        <taxon>Tardigrada</taxon>
        <taxon>Eutardigrada</taxon>
        <taxon>Parachela</taxon>
        <taxon>Hypsibioidea</taxon>
        <taxon>Ramazzottiidae</taxon>
        <taxon>Ramazzottius</taxon>
    </lineage>
</organism>
<feature type="compositionally biased region" description="Basic and acidic residues" evidence="1">
    <location>
        <begin position="22"/>
        <end position="31"/>
    </location>
</feature>
<feature type="compositionally biased region" description="Basic and acidic residues" evidence="1">
    <location>
        <begin position="1"/>
        <end position="15"/>
    </location>
</feature>
<accession>A0A1D1V3A4</accession>
<name>A0A1D1V3A4_RAMVA</name>
<proteinExistence type="predicted"/>